<comment type="caution">
    <text evidence="1">The sequence shown here is derived from an EMBL/GenBank/DDBJ whole genome shotgun (WGS) entry which is preliminary data.</text>
</comment>
<dbReference type="EMBL" id="QUOT01000001">
    <property type="protein sequence ID" value="REL29448.1"/>
    <property type="molecule type" value="Genomic_DNA"/>
</dbReference>
<evidence type="ECO:0000313" key="2">
    <source>
        <dbReference type="Proteomes" id="UP000256899"/>
    </source>
</evidence>
<evidence type="ECO:0000313" key="1">
    <source>
        <dbReference type="EMBL" id="REL29448.1"/>
    </source>
</evidence>
<dbReference type="Proteomes" id="UP000256899">
    <property type="component" value="Unassembled WGS sequence"/>
</dbReference>
<organism evidence="1 2">
    <name type="scientific">Thalassotalea euphylliae</name>
    <dbReference type="NCBI Taxonomy" id="1655234"/>
    <lineage>
        <taxon>Bacteria</taxon>
        <taxon>Pseudomonadati</taxon>
        <taxon>Pseudomonadota</taxon>
        <taxon>Gammaproteobacteria</taxon>
        <taxon>Alteromonadales</taxon>
        <taxon>Colwelliaceae</taxon>
        <taxon>Thalassotalea</taxon>
    </lineage>
</organism>
<accession>A0A3E0TXW2</accession>
<protein>
    <submittedName>
        <fullName evidence="1">Uncharacterized protein</fullName>
    </submittedName>
</protein>
<dbReference type="AlphaFoldDB" id="A0A3E0TXW2"/>
<proteinExistence type="predicted"/>
<sequence>MSLTSLTRLSMALSRFLNGVHYILIYCQLGTFGEIARLLPHLLANLPFLSPDLVVFAVFNNHQVPKQLI</sequence>
<gene>
    <name evidence="1" type="ORF">DXX94_01205</name>
</gene>
<reference evidence="2" key="1">
    <citation type="submission" date="2018-08" db="EMBL/GenBank/DDBJ databases">
        <title>Thalassotalea euphylliae genome.</title>
        <authorList>
            <person name="Summers S."/>
            <person name="Rice S.A."/>
            <person name="Freckelton M.L."/>
            <person name="Nedved B.T."/>
            <person name="Hadfield M.G."/>
        </authorList>
    </citation>
    <scope>NUCLEOTIDE SEQUENCE [LARGE SCALE GENOMIC DNA]</scope>
    <source>
        <strain evidence="2">H3</strain>
    </source>
</reference>
<keyword evidence="2" id="KW-1185">Reference proteome</keyword>
<name>A0A3E0TXW2_9GAMM</name>